<comment type="caution">
    <text evidence="3">The sequence shown here is derived from an EMBL/GenBank/DDBJ whole genome shotgun (WGS) entry which is preliminary data.</text>
</comment>
<sequence>MQLTLCQKRAMFVAGIGSSSVLLFATDELRRKSRRPERVSVRSTEETGDGRSSSLTTFTSRVQFRLSSALRLSSRFYISASGGRRKMCPMRFLLVFFSLIVAAYLACKTYWMTGTEDAISSDQKDGAEEVNERDSAFKRVYAKISSGMWCLVDMLSGRYLWFTLTSRSKQL</sequence>
<keyword evidence="2" id="KW-1133">Transmembrane helix</keyword>
<feature type="transmembrane region" description="Helical" evidence="2">
    <location>
        <begin position="92"/>
        <end position="111"/>
    </location>
</feature>
<dbReference type="AlphaFoldDB" id="A0A8T2SYQ3"/>
<feature type="region of interest" description="Disordered" evidence="1">
    <location>
        <begin position="35"/>
        <end position="54"/>
    </location>
</feature>
<keyword evidence="2" id="KW-0812">Transmembrane</keyword>
<proteinExistence type="predicted"/>
<keyword evidence="4" id="KW-1185">Reference proteome</keyword>
<dbReference type="EMBL" id="CM035421">
    <property type="protein sequence ID" value="KAH7387937.1"/>
    <property type="molecule type" value="Genomic_DNA"/>
</dbReference>
<evidence type="ECO:0000256" key="1">
    <source>
        <dbReference type="SAM" id="MobiDB-lite"/>
    </source>
</evidence>
<feature type="compositionally biased region" description="Basic and acidic residues" evidence="1">
    <location>
        <begin position="36"/>
        <end position="49"/>
    </location>
</feature>
<reference evidence="3" key="1">
    <citation type="submission" date="2021-08" db="EMBL/GenBank/DDBJ databases">
        <title>WGS assembly of Ceratopteris richardii.</title>
        <authorList>
            <person name="Marchant D.B."/>
            <person name="Chen G."/>
            <person name="Jenkins J."/>
            <person name="Shu S."/>
            <person name="Leebens-Mack J."/>
            <person name="Grimwood J."/>
            <person name="Schmutz J."/>
            <person name="Soltis P."/>
            <person name="Soltis D."/>
            <person name="Chen Z.-H."/>
        </authorList>
    </citation>
    <scope>NUCLEOTIDE SEQUENCE</scope>
    <source>
        <strain evidence="3">Whitten #5841</strain>
        <tissue evidence="3">Leaf</tissue>
    </source>
</reference>
<dbReference type="PANTHER" id="PTHR34132">
    <property type="entry name" value="EMB|CAB87627.1-RELATED"/>
    <property type="match status" value="1"/>
</dbReference>
<evidence type="ECO:0000313" key="3">
    <source>
        <dbReference type="EMBL" id="KAH7387937.1"/>
    </source>
</evidence>
<keyword evidence="2" id="KW-0472">Membrane</keyword>
<gene>
    <name evidence="3" type="ORF">KP509_16G049500</name>
</gene>
<evidence type="ECO:0000313" key="4">
    <source>
        <dbReference type="Proteomes" id="UP000825935"/>
    </source>
</evidence>
<name>A0A8T2SYQ3_CERRI</name>
<dbReference type="OrthoDB" id="1930127at2759"/>
<dbReference type="Proteomes" id="UP000825935">
    <property type="component" value="Chromosome 16"/>
</dbReference>
<dbReference type="PANTHER" id="PTHR34132:SF4">
    <property type="entry name" value="EXPRESSED PROTEIN"/>
    <property type="match status" value="1"/>
</dbReference>
<evidence type="ECO:0000256" key="2">
    <source>
        <dbReference type="SAM" id="Phobius"/>
    </source>
</evidence>
<protein>
    <submittedName>
        <fullName evidence="3">Uncharacterized protein</fullName>
    </submittedName>
</protein>
<organism evidence="3 4">
    <name type="scientific">Ceratopteris richardii</name>
    <name type="common">Triangle waterfern</name>
    <dbReference type="NCBI Taxonomy" id="49495"/>
    <lineage>
        <taxon>Eukaryota</taxon>
        <taxon>Viridiplantae</taxon>
        <taxon>Streptophyta</taxon>
        <taxon>Embryophyta</taxon>
        <taxon>Tracheophyta</taxon>
        <taxon>Polypodiopsida</taxon>
        <taxon>Polypodiidae</taxon>
        <taxon>Polypodiales</taxon>
        <taxon>Pteridineae</taxon>
        <taxon>Pteridaceae</taxon>
        <taxon>Parkerioideae</taxon>
        <taxon>Ceratopteris</taxon>
    </lineage>
</organism>
<accession>A0A8T2SYQ3</accession>